<protein>
    <recommendedName>
        <fullName evidence="1">protein-ribulosamine 3-kinase</fullName>
        <ecNumber evidence="1">2.7.1.172</ecNumber>
    </recommendedName>
</protein>
<organism evidence="3 4">
    <name type="scientific">Hyaloscypha bicolor E</name>
    <dbReference type="NCBI Taxonomy" id="1095630"/>
    <lineage>
        <taxon>Eukaryota</taxon>
        <taxon>Fungi</taxon>
        <taxon>Dikarya</taxon>
        <taxon>Ascomycota</taxon>
        <taxon>Pezizomycotina</taxon>
        <taxon>Leotiomycetes</taxon>
        <taxon>Helotiales</taxon>
        <taxon>Hyaloscyphaceae</taxon>
        <taxon>Hyaloscypha</taxon>
        <taxon>Hyaloscypha bicolor</taxon>
    </lineage>
</organism>
<dbReference type="OrthoDB" id="5772781at2759"/>
<accession>A0A2J6SPZ9</accession>
<dbReference type="EC" id="2.7.1.172" evidence="1"/>
<dbReference type="PIRSF" id="PIRSF006221">
    <property type="entry name" value="Ketosamine-3-kinase"/>
    <property type="match status" value="1"/>
</dbReference>
<dbReference type="SUPFAM" id="SSF56112">
    <property type="entry name" value="Protein kinase-like (PK-like)"/>
    <property type="match status" value="1"/>
</dbReference>
<evidence type="ECO:0000256" key="2">
    <source>
        <dbReference type="ARBA" id="ARBA00048655"/>
    </source>
</evidence>
<dbReference type="Gene3D" id="3.90.1200.10">
    <property type="match status" value="1"/>
</dbReference>
<dbReference type="InterPro" id="IPR011009">
    <property type="entry name" value="Kinase-like_dom_sf"/>
</dbReference>
<evidence type="ECO:0000313" key="3">
    <source>
        <dbReference type="EMBL" id="PMD52862.1"/>
    </source>
</evidence>
<dbReference type="EMBL" id="KZ613895">
    <property type="protein sequence ID" value="PMD52862.1"/>
    <property type="molecule type" value="Genomic_DNA"/>
</dbReference>
<dbReference type="PANTHER" id="PTHR12149:SF8">
    <property type="entry name" value="PROTEIN-RIBULOSAMINE 3-KINASE"/>
    <property type="match status" value="1"/>
</dbReference>
<dbReference type="InterPro" id="IPR016477">
    <property type="entry name" value="Fructo-/Ketosamine-3-kinase"/>
</dbReference>
<dbReference type="GO" id="GO:0102193">
    <property type="term" value="F:protein-ribulosamine 3-kinase activity"/>
    <property type="evidence" value="ECO:0007669"/>
    <property type="project" value="UniProtKB-EC"/>
</dbReference>
<dbReference type="PANTHER" id="PTHR12149">
    <property type="entry name" value="FRUCTOSAMINE 3 KINASE-RELATED PROTEIN"/>
    <property type="match status" value="1"/>
</dbReference>
<dbReference type="RefSeq" id="XP_024729766.1">
    <property type="nucleotide sequence ID" value="XM_024875901.1"/>
</dbReference>
<gene>
    <name evidence="3" type="ORF">K444DRAFT_542727</name>
</gene>
<evidence type="ECO:0000256" key="1">
    <source>
        <dbReference type="ARBA" id="ARBA00011961"/>
    </source>
</evidence>
<dbReference type="Proteomes" id="UP000235371">
    <property type="component" value="Unassembled WGS sequence"/>
</dbReference>
<dbReference type="InParanoid" id="A0A2J6SPZ9"/>
<dbReference type="GeneID" id="36583980"/>
<dbReference type="Pfam" id="PF03881">
    <property type="entry name" value="Fructosamin_kin"/>
    <property type="match status" value="1"/>
</dbReference>
<keyword evidence="4" id="KW-1185">Reference proteome</keyword>
<comment type="catalytic activity">
    <reaction evidence="2">
        <text>N(6)-D-ribulosyl-L-lysyl-[protein] + ATP = N(6)-(3-O-phospho-D-ribulosyl)-L-lysyl-[protein] + ADP + H(+)</text>
        <dbReference type="Rhea" id="RHEA:48432"/>
        <dbReference type="Rhea" id="RHEA-COMP:12103"/>
        <dbReference type="Rhea" id="RHEA-COMP:12104"/>
        <dbReference type="ChEBI" id="CHEBI:15378"/>
        <dbReference type="ChEBI" id="CHEBI:30616"/>
        <dbReference type="ChEBI" id="CHEBI:90418"/>
        <dbReference type="ChEBI" id="CHEBI:90420"/>
        <dbReference type="ChEBI" id="CHEBI:456216"/>
        <dbReference type="EC" id="2.7.1.172"/>
    </reaction>
    <physiologicalReaction direction="left-to-right" evidence="2">
        <dbReference type="Rhea" id="RHEA:48433"/>
    </physiologicalReaction>
</comment>
<evidence type="ECO:0000313" key="4">
    <source>
        <dbReference type="Proteomes" id="UP000235371"/>
    </source>
</evidence>
<sequence>MGLTDQVLPPGSRVTSVSAHGASFWAKIYKLDVVFVDNKKPCSYFMKVSECDIGLGMVMGEYNGASALHRIIPDRNTSEPVAWGTYVKDPTKHFFLAIFRDIKDEMPPGDKFTSRLVHLHQSSVSPTGKFGFPTSSWQGTSCLDTSWCDTWEEFFTRTFRSSINFESSVHGQTAEIDDLAEKMITKVIPRLIRPLETGGKSIKPCLCHGDLWHGNVGVDRNTNEPIIFDPCCVYAHYEC</sequence>
<dbReference type="AlphaFoldDB" id="A0A2J6SPZ9"/>
<proteinExistence type="predicted"/>
<reference evidence="3 4" key="1">
    <citation type="submission" date="2016-04" db="EMBL/GenBank/DDBJ databases">
        <title>A degradative enzymes factory behind the ericoid mycorrhizal symbiosis.</title>
        <authorList>
            <consortium name="DOE Joint Genome Institute"/>
            <person name="Martino E."/>
            <person name="Morin E."/>
            <person name="Grelet G."/>
            <person name="Kuo A."/>
            <person name="Kohler A."/>
            <person name="Daghino S."/>
            <person name="Barry K."/>
            <person name="Choi C."/>
            <person name="Cichocki N."/>
            <person name="Clum A."/>
            <person name="Copeland A."/>
            <person name="Hainaut M."/>
            <person name="Haridas S."/>
            <person name="Labutti K."/>
            <person name="Lindquist E."/>
            <person name="Lipzen A."/>
            <person name="Khouja H.-R."/>
            <person name="Murat C."/>
            <person name="Ohm R."/>
            <person name="Olson A."/>
            <person name="Spatafora J."/>
            <person name="Veneault-Fourrey C."/>
            <person name="Henrissat B."/>
            <person name="Grigoriev I."/>
            <person name="Martin F."/>
            <person name="Perotto S."/>
        </authorList>
    </citation>
    <scope>NUCLEOTIDE SEQUENCE [LARGE SCALE GENOMIC DNA]</scope>
    <source>
        <strain evidence="3 4">E</strain>
    </source>
</reference>
<name>A0A2J6SPZ9_9HELO</name>